<evidence type="ECO:0000256" key="8">
    <source>
        <dbReference type="SAM" id="Phobius"/>
    </source>
</evidence>
<dbReference type="EMBL" id="KE651167">
    <property type="protein sequence ID" value="EQC53001.1"/>
    <property type="molecule type" value="Genomic_DNA"/>
</dbReference>
<dbReference type="PANTHER" id="PTHR45649:SF52">
    <property type="entry name" value="AMINO ACID PERMEASE"/>
    <property type="match status" value="1"/>
</dbReference>
<feature type="transmembrane region" description="Helical" evidence="8">
    <location>
        <begin position="421"/>
        <end position="442"/>
    </location>
</feature>
<dbReference type="Proteomes" id="UP000001744">
    <property type="component" value="Unassembled WGS sequence"/>
</dbReference>
<dbReference type="eggNOG" id="KOG1289">
    <property type="taxonomic scope" value="Eukaryota"/>
</dbReference>
<evidence type="ECO:0000313" key="10">
    <source>
        <dbReference type="Proteomes" id="UP000001744"/>
    </source>
</evidence>
<evidence type="ECO:0000256" key="1">
    <source>
        <dbReference type="ARBA" id="ARBA00004141"/>
    </source>
</evidence>
<gene>
    <name evidence="9" type="ORF">SJAG_06598</name>
</gene>
<keyword evidence="3" id="KW-0813">Transport</keyword>
<reference evidence="9 10" key="1">
    <citation type="journal article" date="2011" name="Science">
        <title>Comparative functional genomics of the fission yeasts.</title>
        <authorList>
            <person name="Rhind N."/>
            <person name="Chen Z."/>
            <person name="Yassour M."/>
            <person name="Thompson D.A."/>
            <person name="Haas B.J."/>
            <person name="Habib N."/>
            <person name="Wapinski I."/>
            <person name="Roy S."/>
            <person name="Lin M.F."/>
            <person name="Heiman D.I."/>
            <person name="Young S.K."/>
            <person name="Furuya K."/>
            <person name="Guo Y."/>
            <person name="Pidoux A."/>
            <person name="Chen H.M."/>
            <person name="Robbertse B."/>
            <person name="Goldberg J.M."/>
            <person name="Aoki K."/>
            <person name="Bayne E.H."/>
            <person name="Berlin A.M."/>
            <person name="Desjardins C.A."/>
            <person name="Dobbs E."/>
            <person name="Dukaj L."/>
            <person name="Fan L."/>
            <person name="FitzGerald M.G."/>
            <person name="French C."/>
            <person name="Gujja S."/>
            <person name="Hansen K."/>
            <person name="Keifenheim D."/>
            <person name="Levin J.Z."/>
            <person name="Mosher R.A."/>
            <person name="Mueller C.A."/>
            <person name="Pfiffner J."/>
            <person name="Priest M."/>
            <person name="Russ C."/>
            <person name="Smialowska A."/>
            <person name="Swoboda P."/>
            <person name="Sykes S.M."/>
            <person name="Vaughn M."/>
            <person name="Vengrova S."/>
            <person name="Yoder R."/>
            <person name="Zeng Q."/>
            <person name="Allshire R."/>
            <person name="Baulcombe D."/>
            <person name="Birren B.W."/>
            <person name="Brown W."/>
            <person name="Ekwall K."/>
            <person name="Kellis M."/>
            <person name="Leatherwood J."/>
            <person name="Levin H."/>
            <person name="Margalit H."/>
            <person name="Martienssen R."/>
            <person name="Nieduszynski C.A."/>
            <person name="Spatafora J.W."/>
            <person name="Friedman N."/>
            <person name="Dalgaard J.Z."/>
            <person name="Baumann P."/>
            <person name="Niki H."/>
            <person name="Regev A."/>
            <person name="Nusbaum C."/>
        </authorList>
    </citation>
    <scope>NUCLEOTIDE SEQUENCE [LARGE SCALE GENOMIC DNA]</scope>
    <source>
        <strain evidence="10">yFS275 / FY16936</strain>
    </source>
</reference>
<dbReference type="GO" id="GO:0015812">
    <property type="term" value="P:gamma-aminobutyric acid transport"/>
    <property type="evidence" value="ECO:0000318"/>
    <property type="project" value="GO_Central"/>
</dbReference>
<dbReference type="VEuPathDB" id="FungiDB:SJAG_06598"/>
<dbReference type="OMA" id="WAWLIAI"/>
<dbReference type="GO" id="GO:0015185">
    <property type="term" value="F:gamma-aminobutyric acid transmembrane transporter activity"/>
    <property type="evidence" value="ECO:0000318"/>
    <property type="project" value="GO_Central"/>
</dbReference>
<dbReference type="Gene3D" id="1.20.1740.10">
    <property type="entry name" value="Amino acid/polyamine transporter I"/>
    <property type="match status" value="1"/>
</dbReference>
<feature type="transmembrane region" description="Helical" evidence="8">
    <location>
        <begin position="91"/>
        <end position="109"/>
    </location>
</feature>
<evidence type="ECO:0000256" key="6">
    <source>
        <dbReference type="ARBA" id="ARBA00022989"/>
    </source>
</evidence>
<evidence type="ECO:0000256" key="3">
    <source>
        <dbReference type="ARBA" id="ARBA00022448"/>
    </source>
</evidence>
<protein>
    <recommendedName>
        <fullName evidence="11">Amino acid permease</fullName>
    </recommendedName>
</protein>
<proteinExistence type="inferred from homology"/>
<feature type="transmembrane region" description="Helical" evidence="8">
    <location>
        <begin position="489"/>
        <end position="510"/>
    </location>
</feature>
<feature type="transmembrane region" description="Helical" evidence="8">
    <location>
        <begin position="180"/>
        <end position="200"/>
    </location>
</feature>
<evidence type="ECO:0000256" key="7">
    <source>
        <dbReference type="ARBA" id="ARBA00023136"/>
    </source>
</evidence>
<evidence type="ECO:0000256" key="4">
    <source>
        <dbReference type="ARBA" id="ARBA00022692"/>
    </source>
</evidence>
<sequence>MSSLDIYNSLTRSTTLTRTYSISLDSNAFKPVYRECLDDAEDLAKLGYTQAFDRGLSLFSVFSVSFSVLGLLPSVAATMCFTMLAGTPGMVWGWLLAMVFVDCLAAALAELCSSMPTSGGLYYSASVLAPKGWGPLASWITGWSNYLGQLIGFPSCVYSLSSMTLSAIRISQEDYKVKPYQLYFLCVAFILVFAIMASLPTKVIGRINSFGTLLNTVFLFVSMLVILIEAGSRNGFNKSSDVWTKFNNVTSWPDWFAVFMSFCGVIWIMAGFDTSFHLSEECANASMNAPNGIFLTSTIGGLVGWLFQLVIAYTIVDINAVVTSDNLWVAYLTQVLSKKTAMFIVSLTIVSNFIMAQGVLIASSRIAYSYARDEVLPCSKWMAQVHKRTMTPVHTVIVNGTIAIVVLLLIFAGSITVNAVFSVTAIAAFTAFTVPIFLRAFIVSDKDFRRGPWNLGRFSRPICAIATIFVIIMIPILCFPNSSRPSMQQMNWTCLVFGLPMGAVVLWYAISAKHWFIGPKTNIAVVGLAGMSVLEKGIAQSFDSDRYIKEKSSY</sequence>
<dbReference type="GeneID" id="22831153"/>
<feature type="transmembrane region" description="Helical" evidence="8">
    <location>
        <begin position="212"/>
        <end position="232"/>
    </location>
</feature>
<feature type="transmembrane region" description="Helical" evidence="8">
    <location>
        <begin position="58"/>
        <end position="85"/>
    </location>
</feature>
<evidence type="ECO:0008006" key="11">
    <source>
        <dbReference type="Google" id="ProtNLM"/>
    </source>
</evidence>
<feature type="transmembrane region" description="Helical" evidence="8">
    <location>
        <begin position="293"/>
        <end position="316"/>
    </location>
</feature>
<dbReference type="AlphaFoldDB" id="T0S312"/>
<dbReference type="RefSeq" id="XP_011049024.1">
    <property type="nucleotide sequence ID" value="XM_011050722.1"/>
</dbReference>
<feature type="transmembrane region" description="Helical" evidence="8">
    <location>
        <begin position="462"/>
        <end position="483"/>
    </location>
</feature>
<dbReference type="STRING" id="402676.T0S312"/>
<name>T0S312_SCHJY</name>
<evidence type="ECO:0000313" key="9">
    <source>
        <dbReference type="EMBL" id="EQC53001.1"/>
    </source>
</evidence>
<feature type="transmembrane region" description="Helical" evidence="8">
    <location>
        <begin position="341"/>
        <end position="362"/>
    </location>
</feature>
<dbReference type="Pfam" id="PF13520">
    <property type="entry name" value="AA_permease_2"/>
    <property type="match status" value="1"/>
</dbReference>
<comment type="similarity">
    <text evidence="2">Belongs to the amino acid-polyamine-organocation (APC) superfamily.</text>
</comment>
<feature type="transmembrane region" description="Helical" evidence="8">
    <location>
        <begin position="396"/>
        <end position="415"/>
    </location>
</feature>
<keyword evidence="5" id="KW-0029">Amino-acid transport</keyword>
<keyword evidence="6 8" id="KW-1133">Transmembrane helix</keyword>
<dbReference type="GO" id="GO:0016020">
    <property type="term" value="C:membrane"/>
    <property type="evidence" value="ECO:0007669"/>
    <property type="project" value="UniProtKB-SubCell"/>
</dbReference>
<dbReference type="InterPro" id="IPR002293">
    <property type="entry name" value="AA/rel_permease1"/>
</dbReference>
<accession>T0S312</accession>
<dbReference type="JaponicusDB" id="SJAG_06598"/>
<comment type="subcellular location">
    <subcellularLocation>
        <location evidence="1">Membrane</location>
        <topology evidence="1">Multi-pass membrane protein</topology>
    </subcellularLocation>
</comment>
<keyword evidence="10" id="KW-1185">Reference proteome</keyword>
<organism evidence="9 10">
    <name type="scientific">Schizosaccharomyces japonicus (strain yFS275 / FY16936)</name>
    <name type="common">Fission yeast</name>
    <dbReference type="NCBI Taxonomy" id="402676"/>
    <lineage>
        <taxon>Eukaryota</taxon>
        <taxon>Fungi</taxon>
        <taxon>Dikarya</taxon>
        <taxon>Ascomycota</taxon>
        <taxon>Taphrinomycotina</taxon>
        <taxon>Schizosaccharomycetes</taxon>
        <taxon>Schizosaccharomycetales</taxon>
        <taxon>Schizosaccharomycetaceae</taxon>
        <taxon>Schizosaccharomyces</taxon>
    </lineage>
</organism>
<dbReference type="OrthoDB" id="2417308at2759"/>
<evidence type="ECO:0000256" key="5">
    <source>
        <dbReference type="ARBA" id="ARBA00022970"/>
    </source>
</evidence>
<keyword evidence="7 8" id="KW-0472">Membrane</keyword>
<evidence type="ECO:0000256" key="2">
    <source>
        <dbReference type="ARBA" id="ARBA00009523"/>
    </source>
</evidence>
<dbReference type="PANTHER" id="PTHR45649">
    <property type="entry name" value="AMINO-ACID PERMEASE BAT1"/>
    <property type="match status" value="1"/>
</dbReference>
<feature type="transmembrane region" description="Helical" evidence="8">
    <location>
        <begin position="252"/>
        <end position="272"/>
    </location>
</feature>
<dbReference type="PIRSF" id="PIRSF006060">
    <property type="entry name" value="AA_transporter"/>
    <property type="match status" value="1"/>
</dbReference>
<keyword evidence="4 8" id="KW-0812">Transmembrane</keyword>
<dbReference type="HOGENOM" id="CLU_004495_0_3_1"/>